<name>A0A9Q0XYH0_9SAUR</name>
<dbReference type="Pfam" id="PF21047">
    <property type="entry name" value="HEAT_Maestro"/>
    <property type="match status" value="1"/>
</dbReference>
<evidence type="ECO:0000313" key="5">
    <source>
        <dbReference type="EMBL" id="KAJ7332681.1"/>
    </source>
</evidence>
<dbReference type="EMBL" id="JAPFRF010000005">
    <property type="protein sequence ID" value="KAJ7332681.1"/>
    <property type="molecule type" value="Genomic_DNA"/>
</dbReference>
<sequence length="942" mass="107626">MEEKSKKLVSKHKDSAELLNQPWPLKTTQEESERSPPYTMQERNGSQAISEGTSWKVHGEVPHDTEVEIENLDSGSEMEDYNKGRQIGPQELGSKTSGNNNHKFCCQNQKLLFVEQIMTQIADLPMDHIDSHTTSLRCQGMILIEDLSQVKSSLWLKDKLLSISIASIFALPSIDTLQRQAGEKVNVQALYDQIVEAMETMLKCLLSKNPNATELFALLDHLAPWMTSGQAHERARAVNAYVCLLKFAATFSMFQMSPEFPKLGCLLGQLCLRLSDPRKEIGQQAMEGIHFLYSLMQSQKGLEKKNDFRETEQDQMYKEILGTYSVIRPHENISRIIKEFEPHLTSRQMAELLLTAIGCLKEANKHTTAASHAITTAIMECYKHKLQEQVPEIVDQVHQQLGSIYEFRDRQIMMRVVSQLAHSYMPEVCGALLQCPFPMSRFSAELWCMLTKSCSDYELTVMVKVLLKELQLSPKATGNYITPLAAASAFCKLLSMPRCSDVALYIYPQLLMALLVQVHYHIRHNSGFEEEYDPARYLVTALKTLLLAVRCHYEFTLIEKQGGWELLTSCEDHHRGVRLLARAMLQRSYYFDLQRILYLLVPFLERGDEEHQITATAFFIELLCMPEARRLPEQYSLHRMKRGLMNENPVIRALCVKGLINMADWPGKDMKPLLPAMTKTLSGMDGRLFVETVAEMDKLLTSTDEAHCIWNITLSLQELFSDKREDVRGSAICLFGKMVNLAKKNHKPTIRQQVLENVVPLLLHLQEENCDIAQKSKYAIEESFHFLGWKPPKHVVSGKVWHEHEEVLDEICHYLVQTQQGNLQRFLYQTLFYTESPLCPIKRAAIMLLGFLVLHMDSMVGKEDLDMILQTLEGLMHDPDAPVCIAAAHAHDRVFAVLSRWKKRGDIPIEKPTKNSRSPNDLRGSSSSLFRVISLWKSVNRN</sequence>
<dbReference type="SUPFAM" id="SSF48371">
    <property type="entry name" value="ARM repeat"/>
    <property type="match status" value="1"/>
</dbReference>
<accession>A0A9Q0XYH0</accession>
<evidence type="ECO:0000256" key="1">
    <source>
        <dbReference type="ARBA" id="ARBA00022737"/>
    </source>
</evidence>
<dbReference type="PANTHER" id="PTHR23120">
    <property type="entry name" value="MAESTRO-RELATED HEAT DOMAIN-CONTAINING"/>
    <property type="match status" value="1"/>
</dbReference>
<feature type="domain" description="Maestro/Maestro-like HEAT-repeats" evidence="4">
    <location>
        <begin position="637"/>
        <end position="893"/>
    </location>
</feature>
<proteinExistence type="predicted"/>
<evidence type="ECO:0000256" key="2">
    <source>
        <dbReference type="SAM" id="MobiDB-lite"/>
    </source>
</evidence>
<dbReference type="InterPro" id="IPR016024">
    <property type="entry name" value="ARM-type_fold"/>
</dbReference>
<dbReference type="PANTHER" id="PTHR23120:SF17">
    <property type="entry name" value="MAESTRO HEAT-LIKE REPEAT-CONTAINING PROTEIN FAMILY MEMBER 7"/>
    <property type="match status" value="1"/>
</dbReference>
<evidence type="ECO:0000259" key="3">
    <source>
        <dbReference type="Pfam" id="PF21047"/>
    </source>
</evidence>
<dbReference type="Pfam" id="PF23227">
    <property type="entry name" value="HEAT_MROH2B_C"/>
    <property type="match status" value="1"/>
</dbReference>
<feature type="domain" description="Maestro-like HEAT-repeats" evidence="3">
    <location>
        <begin position="232"/>
        <end position="452"/>
    </location>
</feature>
<dbReference type="AlphaFoldDB" id="A0A9Q0XYH0"/>
<feature type="compositionally biased region" description="Polar residues" evidence="2">
    <location>
        <begin position="41"/>
        <end position="53"/>
    </location>
</feature>
<evidence type="ECO:0000313" key="6">
    <source>
        <dbReference type="Proteomes" id="UP001142489"/>
    </source>
</evidence>
<dbReference type="InterPro" id="IPR045206">
    <property type="entry name" value="Maestro_heat-like_prot"/>
</dbReference>
<evidence type="ECO:0008006" key="7">
    <source>
        <dbReference type="Google" id="ProtNLM"/>
    </source>
</evidence>
<dbReference type="OrthoDB" id="1884734at2759"/>
<feature type="region of interest" description="Disordered" evidence="2">
    <location>
        <begin position="77"/>
        <end position="96"/>
    </location>
</feature>
<dbReference type="InterPro" id="IPR055406">
    <property type="entry name" value="HEAT_Maestro"/>
</dbReference>
<dbReference type="Proteomes" id="UP001142489">
    <property type="component" value="Unassembled WGS sequence"/>
</dbReference>
<reference evidence="5" key="1">
    <citation type="journal article" date="2023" name="DNA Res.">
        <title>Chromosome-level genome assembly of Phrynocephalus forsythii using third-generation DNA sequencing and Hi-C analysis.</title>
        <authorList>
            <person name="Qi Y."/>
            <person name="Zhao W."/>
            <person name="Zhao Y."/>
            <person name="Niu C."/>
            <person name="Cao S."/>
            <person name="Zhang Y."/>
        </authorList>
    </citation>
    <scope>NUCLEOTIDE SEQUENCE</scope>
    <source>
        <tissue evidence="5">Muscle</tissue>
    </source>
</reference>
<evidence type="ECO:0000259" key="4">
    <source>
        <dbReference type="Pfam" id="PF23227"/>
    </source>
</evidence>
<dbReference type="Gene3D" id="1.25.10.10">
    <property type="entry name" value="Leucine-rich Repeat Variant"/>
    <property type="match status" value="1"/>
</dbReference>
<keyword evidence="1" id="KW-0677">Repeat</keyword>
<dbReference type="GO" id="GO:0005737">
    <property type="term" value="C:cytoplasm"/>
    <property type="evidence" value="ECO:0007669"/>
    <property type="project" value="TreeGrafter"/>
</dbReference>
<dbReference type="InterPro" id="IPR048465">
    <property type="entry name" value="Maestro-like_HEAT"/>
</dbReference>
<dbReference type="InterPro" id="IPR011989">
    <property type="entry name" value="ARM-like"/>
</dbReference>
<organism evidence="5 6">
    <name type="scientific">Phrynocephalus forsythii</name>
    <dbReference type="NCBI Taxonomy" id="171643"/>
    <lineage>
        <taxon>Eukaryota</taxon>
        <taxon>Metazoa</taxon>
        <taxon>Chordata</taxon>
        <taxon>Craniata</taxon>
        <taxon>Vertebrata</taxon>
        <taxon>Euteleostomi</taxon>
        <taxon>Lepidosauria</taxon>
        <taxon>Squamata</taxon>
        <taxon>Bifurcata</taxon>
        <taxon>Unidentata</taxon>
        <taxon>Episquamata</taxon>
        <taxon>Toxicofera</taxon>
        <taxon>Iguania</taxon>
        <taxon>Acrodonta</taxon>
        <taxon>Agamidae</taxon>
        <taxon>Agaminae</taxon>
        <taxon>Phrynocephalus</taxon>
    </lineage>
</organism>
<feature type="compositionally biased region" description="Basic and acidic residues" evidence="2">
    <location>
        <begin position="1"/>
        <end position="16"/>
    </location>
</feature>
<protein>
    <recommendedName>
        <fullName evidence="7">Maestro heat-like repeat-containing protein family member 7</fullName>
    </recommendedName>
</protein>
<feature type="region of interest" description="Disordered" evidence="2">
    <location>
        <begin position="1"/>
        <end position="53"/>
    </location>
</feature>
<gene>
    <name evidence="5" type="ORF">JRQ81_014861</name>
</gene>
<keyword evidence="6" id="KW-1185">Reference proteome</keyword>
<comment type="caution">
    <text evidence="5">The sequence shown here is derived from an EMBL/GenBank/DDBJ whole genome shotgun (WGS) entry which is preliminary data.</text>
</comment>